<dbReference type="PANTHER" id="PTHR33119">
    <property type="entry name" value="IFI3P"/>
    <property type="match status" value="1"/>
</dbReference>
<dbReference type="Proteomes" id="UP000663877">
    <property type="component" value="Unassembled WGS sequence"/>
</dbReference>
<feature type="domain" description="DUF4246" evidence="1">
    <location>
        <begin position="314"/>
        <end position="437"/>
    </location>
</feature>
<evidence type="ECO:0000313" key="5">
    <source>
        <dbReference type="Proteomes" id="UP000663877"/>
    </source>
</evidence>
<evidence type="ECO:0000313" key="3">
    <source>
        <dbReference type="EMBL" id="CAF1612508.1"/>
    </source>
</evidence>
<dbReference type="InterPro" id="IPR025340">
    <property type="entry name" value="DUF4246"/>
</dbReference>
<proteinExistence type="predicted"/>
<feature type="domain" description="DUF4246" evidence="1">
    <location>
        <begin position="170"/>
        <end position="307"/>
    </location>
</feature>
<dbReference type="EMBL" id="CAJNOM010001557">
    <property type="protein sequence ID" value="CAF1612508.1"/>
    <property type="molecule type" value="Genomic_DNA"/>
</dbReference>
<dbReference type="Proteomes" id="UP000663832">
    <property type="component" value="Unassembled WGS sequence"/>
</dbReference>
<organism evidence="2 5">
    <name type="scientific">Adineta steineri</name>
    <dbReference type="NCBI Taxonomy" id="433720"/>
    <lineage>
        <taxon>Eukaryota</taxon>
        <taxon>Metazoa</taxon>
        <taxon>Spiralia</taxon>
        <taxon>Gnathifera</taxon>
        <taxon>Rotifera</taxon>
        <taxon>Eurotatoria</taxon>
        <taxon>Bdelloidea</taxon>
        <taxon>Adinetida</taxon>
        <taxon>Adinetidae</taxon>
        <taxon>Adineta</taxon>
    </lineage>
</organism>
<protein>
    <recommendedName>
        <fullName evidence="1">DUF4246 domain-containing protein</fullName>
    </recommendedName>
</protein>
<dbReference type="Pfam" id="PF14033">
    <property type="entry name" value="DUF4246"/>
    <property type="match status" value="2"/>
</dbReference>
<dbReference type="OrthoDB" id="415532at2759"/>
<reference evidence="2" key="1">
    <citation type="submission" date="2021-02" db="EMBL/GenBank/DDBJ databases">
        <authorList>
            <person name="Nowell W R."/>
        </authorList>
    </citation>
    <scope>NUCLEOTIDE SEQUENCE</scope>
</reference>
<gene>
    <name evidence="2" type="ORF">BJG266_LOCUS37368</name>
    <name evidence="3" type="ORF">QVE165_LOCUS54278</name>
</gene>
<evidence type="ECO:0000259" key="1">
    <source>
        <dbReference type="Pfam" id="PF14033"/>
    </source>
</evidence>
<evidence type="ECO:0000313" key="2">
    <source>
        <dbReference type="EMBL" id="CAF1395734.1"/>
    </source>
</evidence>
<sequence length="544" mass="64230">MAASTLSVVTDKHNFVPINLGILYEYQYKWFTIHMIDEETLQLLASDCRNRQSFPIEKYPCQVYLVDFESTNRIRVWLNQDEVDVEKCSDYMDDKYSFGRMKSCWVCKWIDWDDNWLIDTEEILDETAINKPDFYRLDGDNDVEFGDGGSASLVYPVWIHEQLPISEKRRKRLLNVLYQLNEERQDFHPSPSPVEDIIDPDLLPYRPVSIFDQNRWIERRKRQLNNTEHIQRRFVRDLREGAYNDLSEHEKLRDTYQWVPSEFIIDKDGKVDIRTPIIHLPVLPEYRQSYGDIAKIFHSMLPMFEKLKLINLKSNVSQKLQVIIKAQSYNLKAGMKYSGRWHTEGQTENIVAVGVYYLDIDEELEGGALKFRPKYSPQSSYAELETDHCISSIKTGMAVVFSNSIPHRFQQIRNLTTQEGRRRTFLNFFIVDPEQPIHLQSNEIIYAPKNFIIQILQKWREIGLPDIVIDNILKMLNLSSVWETKDLAKEFRARVRRAMLDEKTGWGWICWGNCGTTEFVRSLTVWPPRERDEALNQLHHTESD</sequence>
<evidence type="ECO:0000313" key="4">
    <source>
        <dbReference type="Proteomes" id="UP000663832"/>
    </source>
</evidence>
<dbReference type="AlphaFoldDB" id="A0A815KHL3"/>
<comment type="caution">
    <text evidence="2">The sequence shown here is derived from an EMBL/GenBank/DDBJ whole genome shotgun (WGS) entry which is preliminary data.</text>
</comment>
<dbReference type="PANTHER" id="PTHR33119:SF1">
    <property type="entry name" value="FE2OG DIOXYGENASE DOMAIN-CONTAINING PROTEIN"/>
    <property type="match status" value="1"/>
</dbReference>
<name>A0A815KHL3_9BILA</name>
<dbReference type="InterPro" id="IPR049192">
    <property type="entry name" value="DUF4246_C"/>
</dbReference>
<accession>A0A815KHL3</accession>
<dbReference type="EMBL" id="CAJNOI010001228">
    <property type="protein sequence ID" value="CAF1395734.1"/>
    <property type="molecule type" value="Genomic_DNA"/>
</dbReference>
<keyword evidence="4" id="KW-1185">Reference proteome</keyword>